<dbReference type="Gene3D" id="3.10.310.50">
    <property type="match status" value="1"/>
</dbReference>
<evidence type="ECO:0000313" key="4">
    <source>
        <dbReference type="Proteomes" id="UP000595917"/>
    </source>
</evidence>
<dbReference type="RefSeq" id="WP_215626221.1">
    <property type="nucleotide sequence ID" value="NZ_CP067089.2"/>
</dbReference>
<feature type="transmembrane region" description="Helical" evidence="1">
    <location>
        <begin position="48"/>
        <end position="66"/>
    </location>
</feature>
<keyword evidence="1" id="KW-1133">Transmembrane helix</keyword>
<sequence length="230" mass="25130">MKQTKLLAKLNLTEKDLDEIKEAVVRAEQETTGEIALAAVGESDDYSFYELFAAVIAAVLAFAVLLPFHGPVSRWIDGLVWDFSPWLVTAFFGVVSFALMAAVFLLFNIPALDRLIIPPKARSESVYSRAARYFVESGVYATRENNGILLFISLMEHEVHVIADSGILSKTDSPELSVIAANLAGGIKNGTVKQSLLEAVRSCGEILIREFPAKDKNTNVLADGLVLLEK</sequence>
<evidence type="ECO:0000256" key="1">
    <source>
        <dbReference type="SAM" id="Phobius"/>
    </source>
</evidence>
<dbReference type="PANTHER" id="PTHR30373:SF8">
    <property type="entry name" value="BLL7265 PROTEIN"/>
    <property type="match status" value="1"/>
</dbReference>
<protein>
    <recommendedName>
        <fullName evidence="2">TPM domain-containing protein</fullName>
    </recommendedName>
</protein>
<name>A0A7T8BAD8_9SPIR</name>
<dbReference type="AlphaFoldDB" id="A0A7T8BAD8"/>
<accession>A0A7T8BAD8</accession>
<feature type="domain" description="TPM" evidence="2">
    <location>
        <begin position="122"/>
        <end position="203"/>
    </location>
</feature>
<keyword evidence="4" id="KW-1185">Reference proteome</keyword>
<gene>
    <name evidence="3" type="ORF">JFL75_18590</name>
</gene>
<organism evidence="3 4">
    <name type="scientific">Breznakiella homolactica</name>
    <dbReference type="NCBI Taxonomy" id="2798577"/>
    <lineage>
        <taxon>Bacteria</taxon>
        <taxon>Pseudomonadati</taxon>
        <taxon>Spirochaetota</taxon>
        <taxon>Spirochaetia</taxon>
        <taxon>Spirochaetales</taxon>
        <taxon>Breznakiellaceae</taxon>
        <taxon>Breznakiella</taxon>
    </lineage>
</organism>
<evidence type="ECO:0000313" key="3">
    <source>
        <dbReference type="EMBL" id="QQO08915.1"/>
    </source>
</evidence>
<dbReference type="InterPro" id="IPR007621">
    <property type="entry name" value="TPM_dom"/>
</dbReference>
<keyword evidence="1" id="KW-0472">Membrane</keyword>
<dbReference type="KEGG" id="bhc:JFL75_18590"/>
<reference evidence="3" key="1">
    <citation type="submission" date="2021-01" db="EMBL/GenBank/DDBJ databases">
        <title>Description of Breznakiella homolactica.</title>
        <authorList>
            <person name="Song Y."/>
            <person name="Brune A."/>
        </authorList>
    </citation>
    <scope>NUCLEOTIDE SEQUENCE</scope>
    <source>
        <strain evidence="3">RmG30</strain>
    </source>
</reference>
<proteinExistence type="predicted"/>
<dbReference type="Pfam" id="PF04536">
    <property type="entry name" value="TPM_phosphatase"/>
    <property type="match status" value="1"/>
</dbReference>
<dbReference type="Proteomes" id="UP000595917">
    <property type="component" value="Chromosome"/>
</dbReference>
<dbReference type="PANTHER" id="PTHR30373">
    <property type="entry name" value="UPF0603 PROTEIN YGCG"/>
    <property type="match status" value="1"/>
</dbReference>
<keyword evidence="1" id="KW-0812">Transmembrane</keyword>
<dbReference type="EMBL" id="CP067089">
    <property type="protein sequence ID" value="QQO08915.1"/>
    <property type="molecule type" value="Genomic_DNA"/>
</dbReference>
<evidence type="ECO:0000259" key="2">
    <source>
        <dbReference type="Pfam" id="PF04536"/>
    </source>
</evidence>
<feature type="transmembrane region" description="Helical" evidence="1">
    <location>
        <begin position="86"/>
        <end position="107"/>
    </location>
</feature>